<comment type="caution">
    <text evidence="9">The sequence shown here is derived from an EMBL/GenBank/DDBJ whole genome shotgun (WGS) entry which is preliminary data.</text>
</comment>
<dbReference type="GO" id="GO:0006935">
    <property type="term" value="P:chemotaxis"/>
    <property type="evidence" value="ECO:0007669"/>
    <property type="project" value="UniProtKB-KW"/>
</dbReference>
<evidence type="ECO:0000259" key="7">
    <source>
        <dbReference type="PROSITE" id="PS50111"/>
    </source>
</evidence>
<keyword evidence="4" id="KW-0807">Transducer</keyword>
<keyword evidence="6" id="KW-1133">Transmembrane helix</keyword>
<feature type="domain" description="Methyl-accepting transducer" evidence="7">
    <location>
        <begin position="509"/>
        <end position="738"/>
    </location>
</feature>
<evidence type="ECO:0000259" key="8">
    <source>
        <dbReference type="PROSITE" id="PS50885"/>
    </source>
</evidence>
<dbReference type="InterPro" id="IPR051310">
    <property type="entry name" value="MCP_chemotaxis"/>
</dbReference>
<dbReference type="InterPro" id="IPR004089">
    <property type="entry name" value="MCPsignal_dom"/>
</dbReference>
<organism evidence="9 10">
    <name type="scientific">Ferirhizobium litorale</name>
    <dbReference type="NCBI Taxonomy" id="2927786"/>
    <lineage>
        <taxon>Bacteria</taxon>
        <taxon>Pseudomonadati</taxon>
        <taxon>Pseudomonadota</taxon>
        <taxon>Alphaproteobacteria</taxon>
        <taxon>Hyphomicrobiales</taxon>
        <taxon>Rhizobiaceae</taxon>
        <taxon>Ferirhizobium</taxon>
    </lineage>
</organism>
<dbReference type="SMART" id="SM00283">
    <property type="entry name" value="MA"/>
    <property type="match status" value="1"/>
</dbReference>
<comment type="similarity">
    <text evidence="3">Belongs to the methyl-accepting chemotaxis (MCP) protein family.</text>
</comment>
<dbReference type="SUPFAM" id="SSF158472">
    <property type="entry name" value="HAMP domain-like"/>
    <property type="match status" value="1"/>
</dbReference>
<reference evidence="9" key="1">
    <citation type="submission" date="2022-03" db="EMBL/GenBank/DDBJ databases">
        <title>Fererhizobium litorale gen. nov., sp. nov., isolated from sandy sediments of the Sea of Japan seashore.</title>
        <authorList>
            <person name="Romanenko L."/>
            <person name="Kurilenko V."/>
            <person name="Otstavnykh N."/>
            <person name="Svetashev V."/>
            <person name="Tekutyeva L."/>
            <person name="Isaeva M."/>
            <person name="Mikhailov V."/>
        </authorList>
    </citation>
    <scope>NUCLEOTIDE SEQUENCE</scope>
    <source>
        <strain evidence="9">KMM 9576</strain>
    </source>
</reference>
<dbReference type="InterPro" id="IPR004090">
    <property type="entry name" value="Chemotax_Me-accpt_rcpt"/>
</dbReference>
<dbReference type="AlphaFoldDB" id="A0AAE3TZ83"/>
<gene>
    <name evidence="9" type="ORF">MRS75_01350</name>
</gene>
<dbReference type="PRINTS" id="PR00260">
    <property type="entry name" value="CHEMTRNSDUCR"/>
</dbReference>
<name>A0AAE3TZ83_9HYPH</name>
<evidence type="ECO:0000256" key="4">
    <source>
        <dbReference type="PROSITE-ProRule" id="PRU00284"/>
    </source>
</evidence>
<dbReference type="CDD" id="cd11386">
    <property type="entry name" value="MCP_signal"/>
    <property type="match status" value="1"/>
</dbReference>
<dbReference type="InterPro" id="IPR003660">
    <property type="entry name" value="HAMP_dom"/>
</dbReference>
<dbReference type="Gene3D" id="1.10.8.500">
    <property type="entry name" value="HAMP domain in histidine kinase"/>
    <property type="match status" value="1"/>
</dbReference>
<dbReference type="Proteomes" id="UP001161580">
    <property type="component" value="Unassembled WGS sequence"/>
</dbReference>
<keyword evidence="2" id="KW-0145">Chemotaxis</keyword>
<dbReference type="GO" id="GO:0016020">
    <property type="term" value="C:membrane"/>
    <property type="evidence" value="ECO:0007669"/>
    <property type="project" value="UniProtKB-SubCell"/>
</dbReference>
<evidence type="ECO:0000256" key="1">
    <source>
        <dbReference type="ARBA" id="ARBA00004370"/>
    </source>
</evidence>
<evidence type="ECO:0000256" key="3">
    <source>
        <dbReference type="ARBA" id="ARBA00029447"/>
    </source>
</evidence>
<feature type="domain" description="HAMP" evidence="8">
    <location>
        <begin position="452"/>
        <end position="504"/>
    </location>
</feature>
<evidence type="ECO:0000256" key="5">
    <source>
        <dbReference type="SAM" id="MobiDB-lite"/>
    </source>
</evidence>
<proteinExistence type="inferred from homology"/>
<dbReference type="FunFam" id="1.10.287.950:FF:000001">
    <property type="entry name" value="Methyl-accepting chemotaxis sensory transducer"/>
    <property type="match status" value="1"/>
</dbReference>
<evidence type="ECO:0000256" key="2">
    <source>
        <dbReference type="ARBA" id="ARBA00022500"/>
    </source>
</evidence>
<dbReference type="Pfam" id="PF00672">
    <property type="entry name" value="HAMP"/>
    <property type="match status" value="1"/>
</dbReference>
<dbReference type="GO" id="GO:0007165">
    <property type="term" value="P:signal transduction"/>
    <property type="evidence" value="ECO:0007669"/>
    <property type="project" value="UniProtKB-KW"/>
</dbReference>
<keyword evidence="6" id="KW-0472">Membrane</keyword>
<dbReference type="PROSITE" id="PS50885">
    <property type="entry name" value="HAMP"/>
    <property type="match status" value="2"/>
</dbReference>
<evidence type="ECO:0000256" key="6">
    <source>
        <dbReference type="SAM" id="Phobius"/>
    </source>
</evidence>
<dbReference type="SUPFAM" id="SSF58104">
    <property type="entry name" value="Methyl-accepting chemotaxis protein (MCP) signaling domain"/>
    <property type="match status" value="1"/>
</dbReference>
<feature type="domain" description="HAMP" evidence="8">
    <location>
        <begin position="371"/>
        <end position="424"/>
    </location>
</feature>
<dbReference type="RefSeq" id="WP_311784892.1">
    <property type="nucleotide sequence ID" value="NZ_JALDYY010000001.1"/>
</dbReference>
<dbReference type="Pfam" id="PF00015">
    <property type="entry name" value="MCPsignal"/>
    <property type="match status" value="1"/>
</dbReference>
<dbReference type="PANTHER" id="PTHR43531">
    <property type="entry name" value="PROTEIN ICFG"/>
    <property type="match status" value="1"/>
</dbReference>
<sequence>MPQRFHSLSFKIIAMFLLLTTLAVSVLATLAYTSSSSVFQRQAASSMGGVLTFRGDMLHDQLLQLENQAESIARIEALQMSIVSLRSGWKTMDKTQGTARAELLDVFVTNNPHPAGEREKLIKPEGPSGFYYSAHEKAQGDVARFLNGSPFSDVLIADTDGNVIYSYRKTGAFAENLATGPWAESGFGIAFGRAAANAAEAKEDSAPAAFSGLKVDAKSGASSIAFGVPIIRMGAAKGYILFQVRNDVVEQILAKGLDAGSSQRSNIVNADGSVIGLNSDGKLAAVDAAPFGFAAAALKNAAMSVDAFERPDGPARAYSRPVSASGETFLVVESTLNRDLAAGSLEIAGLLTMIGIGVLAVQALATWIITGRLFAPLTRLSRITRDVADGKLETEIGNQTRNDEIGTMARALERFRTSLVEQRQLEATSSEARRQAETERQSRMAEREAEARTLQDVVGALDEGLGRLANGDLAYRIERTFPEDLESLRINFNTALATLSDTMSAIGGNSAAVREGTTEMRAGADQLSGRTERQAASLTETASAISAITQSVRTQIARAEQAAKLAGDARGETDQSGRVMQDTIAAMEAIQASSRQINQIISVIDEIAFQTNLLALNAGVEAARAGESGRGFAVVAQEVRELAQRSATAAKEISTLLTKSTGEVEHGVALVEKAGTALRGIGDRVAEINGQIREIMDSTREEAETLKEINSAVGELDAMTQQNAAMVEETTAAVHKLAAEAGEMDGRIGQFVLAPTHDHTPVEERWRRAS</sequence>
<feature type="transmembrane region" description="Helical" evidence="6">
    <location>
        <begin position="347"/>
        <end position="375"/>
    </location>
</feature>
<dbReference type="CDD" id="cd06225">
    <property type="entry name" value="HAMP"/>
    <property type="match status" value="1"/>
</dbReference>
<evidence type="ECO:0000313" key="10">
    <source>
        <dbReference type="Proteomes" id="UP001161580"/>
    </source>
</evidence>
<keyword evidence="10" id="KW-1185">Reference proteome</keyword>
<dbReference type="PROSITE" id="PS50111">
    <property type="entry name" value="CHEMOTAXIS_TRANSDUC_2"/>
    <property type="match status" value="1"/>
</dbReference>
<dbReference type="GO" id="GO:0004888">
    <property type="term" value="F:transmembrane signaling receptor activity"/>
    <property type="evidence" value="ECO:0007669"/>
    <property type="project" value="InterPro"/>
</dbReference>
<dbReference type="Gene3D" id="1.10.287.950">
    <property type="entry name" value="Methyl-accepting chemotaxis protein"/>
    <property type="match status" value="1"/>
</dbReference>
<dbReference type="PANTHER" id="PTHR43531:SF11">
    <property type="entry name" value="METHYL-ACCEPTING CHEMOTAXIS PROTEIN 3"/>
    <property type="match status" value="1"/>
</dbReference>
<feature type="region of interest" description="Disordered" evidence="5">
    <location>
        <begin position="426"/>
        <end position="449"/>
    </location>
</feature>
<comment type="subcellular location">
    <subcellularLocation>
        <location evidence="1">Membrane</location>
    </subcellularLocation>
</comment>
<dbReference type="EMBL" id="JALDYZ010000001">
    <property type="protein sequence ID" value="MDI7920724.1"/>
    <property type="molecule type" value="Genomic_DNA"/>
</dbReference>
<dbReference type="SMART" id="SM00304">
    <property type="entry name" value="HAMP"/>
    <property type="match status" value="2"/>
</dbReference>
<accession>A0AAE3TZ83</accession>
<protein>
    <submittedName>
        <fullName evidence="9">Methyl-accepting chemotaxis protein</fullName>
    </submittedName>
</protein>
<evidence type="ECO:0000313" key="9">
    <source>
        <dbReference type="EMBL" id="MDI7920724.1"/>
    </source>
</evidence>
<feature type="compositionally biased region" description="Basic and acidic residues" evidence="5">
    <location>
        <begin position="431"/>
        <end position="449"/>
    </location>
</feature>
<keyword evidence="6" id="KW-0812">Transmembrane</keyword>